<dbReference type="Gene3D" id="3.40.190.10">
    <property type="entry name" value="Periplasmic binding protein-like II"/>
    <property type="match status" value="2"/>
</dbReference>
<dbReference type="InterPro" id="IPR036390">
    <property type="entry name" value="WH_DNA-bd_sf"/>
</dbReference>
<evidence type="ECO:0000256" key="3">
    <source>
        <dbReference type="ARBA" id="ARBA00023125"/>
    </source>
</evidence>
<dbReference type="PROSITE" id="PS50931">
    <property type="entry name" value="HTH_LYSR"/>
    <property type="match status" value="1"/>
</dbReference>
<protein>
    <submittedName>
        <fullName evidence="6">Hydrogen peroxide-inducible protein activator</fullName>
    </submittedName>
</protein>
<dbReference type="STRING" id="573570.F7310_05825"/>
<dbReference type="OrthoDB" id="9775392at2"/>
<dbReference type="PANTHER" id="PTHR30419:SF29">
    <property type="entry name" value="LYSR-FAMILY TRANSCRIPTIONAL REGULATOR"/>
    <property type="match status" value="1"/>
</dbReference>
<evidence type="ECO:0000313" key="7">
    <source>
        <dbReference type="Proteomes" id="UP000184222"/>
    </source>
</evidence>
<keyword evidence="3" id="KW-0238">DNA-binding</keyword>
<dbReference type="InterPro" id="IPR005119">
    <property type="entry name" value="LysR_subst-bd"/>
</dbReference>
<evidence type="ECO:0000313" key="6">
    <source>
        <dbReference type="EMBL" id="API86903.1"/>
    </source>
</evidence>
<dbReference type="CDD" id="cd08411">
    <property type="entry name" value="PBP2_OxyR"/>
    <property type="match status" value="1"/>
</dbReference>
<keyword evidence="2" id="KW-0805">Transcription regulation</keyword>
<dbReference type="SUPFAM" id="SSF53850">
    <property type="entry name" value="Periplasmic binding protein-like II"/>
    <property type="match status" value="1"/>
</dbReference>
<evidence type="ECO:0000256" key="2">
    <source>
        <dbReference type="ARBA" id="ARBA00023015"/>
    </source>
</evidence>
<dbReference type="PANTHER" id="PTHR30419">
    <property type="entry name" value="HTH-TYPE TRANSCRIPTIONAL REGULATOR YBHD"/>
    <property type="match status" value="1"/>
</dbReference>
<comment type="similarity">
    <text evidence="1">Belongs to the LysR transcriptional regulatory family.</text>
</comment>
<reference evidence="6 7" key="1">
    <citation type="journal article" date="2016" name="Appl. Environ. Microbiol.">
        <title>Whole genome relationships among Francisella bacteria of diverse origin define new species and provide specific regions for detection.</title>
        <authorList>
            <person name="Challacombe J.F."/>
            <person name="Petersen J.M."/>
            <person name="Gallegos-Graves V."/>
            <person name="Hodge D."/>
            <person name="Pillai S."/>
            <person name="Kuske C.R."/>
        </authorList>
    </citation>
    <scope>NUCLEOTIDE SEQUENCE [LARGE SCALE GENOMIC DNA]</scope>
    <source>
        <strain evidence="7">TX07-7310</strain>
    </source>
</reference>
<dbReference type="SUPFAM" id="SSF46785">
    <property type="entry name" value="Winged helix' DNA-binding domain"/>
    <property type="match status" value="1"/>
</dbReference>
<accession>A0A1L4BSS8</accession>
<dbReference type="Gene3D" id="1.10.10.10">
    <property type="entry name" value="Winged helix-like DNA-binding domain superfamily/Winged helix DNA-binding domain"/>
    <property type="match status" value="1"/>
</dbReference>
<dbReference type="AlphaFoldDB" id="A0A1L4BSS8"/>
<dbReference type="InterPro" id="IPR036388">
    <property type="entry name" value="WH-like_DNA-bd_sf"/>
</dbReference>
<sequence length="289" mass="33085">MNTRTLEYIISVYETKSFITASERCFVSQPALSMQIKKFEEFIGVQIFERGSKQVLITKPGIKIINQAYKVLDEVKNLKRISKLLLENDKITISIGAFPTLCPYLMPKILPIIKQEIPNISISVIEEKTNILVDMLDQGKIDFALLATPTDNYQFKRKTVFKDKFFAAVAKNNPISKNKSICVSELVKENLMILDEGHCLRDQTLKLCQLDDFTNRDFKGSSLETLRQMVSIDEGVTLIPKIACTKTENIKYITVDNAEFYREIDLVMRKSSVYNDIFDKLVKIISKNS</sequence>
<dbReference type="InterPro" id="IPR050950">
    <property type="entry name" value="HTH-type_LysR_regulators"/>
</dbReference>
<evidence type="ECO:0000259" key="5">
    <source>
        <dbReference type="PROSITE" id="PS50931"/>
    </source>
</evidence>
<dbReference type="InterPro" id="IPR000847">
    <property type="entry name" value="LysR_HTH_N"/>
</dbReference>
<dbReference type="GO" id="GO:0003700">
    <property type="term" value="F:DNA-binding transcription factor activity"/>
    <property type="evidence" value="ECO:0007669"/>
    <property type="project" value="InterPro"/>
</dbReference>
<name>A0A1L4BSS8_9GAMM</name>
<proteinExistence type="inferred from homology"/>
<organism evidence="6 7">
    <name type="scientific">Francisella uliginis</name>
    <dbReference type="NCBI Taxonomy" id="573570"/>
    <lineage>
        <taxon>Bacteria</taxon>
        <taxon>Pseudomonadati</taxon>
        <taxon>Pseudomonadota</taxon>
        <taxon>Gammaproteobacteria</taxon>
        <taxon>Thiotrichales</taxon>
        <taxon>Francisellaceae</taxon>
        <taxon>Francisella</taxon>
    </lineage>
</organism>
<dbReference type="GO" id="GO:0005829">
    <property type="term" value="C:cytosol"/>
    <property type="evidence" value="ECO:0007669"/>
    <property type="project" value="TreeGrafter"/>
</dbReference>
<dbReference type="KEGG" id="frx:F7310_05825"/>
<dbReference type="Pfam" id="PF03466">
    <property type="entry name" value="LysR_substrate"/>
    <property type="match status" value="1"/>
</dbReference>
<dbReference type="PRINTS" id="PR00039">
    <property type="entry name" value="HTHLYSR"/>
</dbReference>
<dbReference type="Pfam" id="PF00126">
    <property type="entry name" value="HTH_1"/>
    <property type="match status" value="1"/>
</dbReference>
<keyword evidence="7" id="KW-1185">Reference proteome</keyword>
<dbReference type="EMBL" id="CP016796">
    <property type="protein sequence ID" value="API86903.1"/>
    <property type="molecule type" value="Genomic_DNA"/>
</dbReference>
<dbReference type="FunFam" id="1.10.10.10:FF:000001">
    <property type="entry name" value="LysR family transcriptional regulator"/>
    <property type="match status" value="1"/>
</dbReference>
<feature type="domain" description="HTH lysR-type" evidence="5">
    <location>
        <begin position="1"/>
        <end position="58"/>
    </location>
</feature>
<dbReference type="RefSeq" id="WP_072712461.1">
    <property type="nucleotide sequence ID" value="NZ_CP016796.1"/>
</dbReference>
<dbReference type="Proteomes" id="UP000184222">
    <property type="component" value="Chromosome"/>
</dbReference>
<gene>
    <name evidence="6" type="ORF">F7310_05825</name>
</gene>
<evidence type="ECO:0000256" key="1">
    <source>
        <dbReference type="ARBA" id="ARBA00009437"/>
    </source>
</evidence>
<keyword evidence="4" id="KW-0804">Transcription</keyword>
<evidence type="ECO:0000256" key="4">
    <source>
        <dbReference type="ARBA" id="ARBA00023163"/>
    </source>
</evidence>
<dbReference type="GO" id="GO:0003677">
    <property type="term" value="F:DNA binding"/>
    <property type="evidence" value="ECO:0007669"/>
    <property type="project" value="UniProtKB-KW"/>
</dbReference>